<evidence type="ECO:0000313" key="1">
    <source>
        <dbReference type="EMBL" id="TRY67781.1"/>
    </source>
</evidence>
<gene>
    <name evidence="1" type="ORF">TCAL_02923</name>
</gene>
<accession>A0A553NQR9</accession>
<dbReference type="EMBL" id="VCGU01000011">
    <property type="protein sequence ID" value="TRY67781.1"/>
    <property type="molecule type" value="Genomic_DNA"/>
</dbReference>
<proteinExistence type="predicted"/>
<dbReference type="OrthoDB" id="6377963at2759"/>
<comment type="caution">
    <text evidence="1">The sequence shown here is derived from an EMBL/GenBank/DDBJ whole genome shotgun (WGS) entry which is preliminary data.</text>
</comment>
<protein>
    <submittedName>
        <fullName evidence="1">Uncharacterized protein</fullName>
    </submittedName>
</protein>
<evidence type="ECO:0000313" key="2">
    <source>
        <dbReference type="Proteomes" id="UP000318571"/>
    </source>
</evidence>
<keyword evidence="2" id="KW-1185">Reference proteome</keyword>
<dbReference type="AlphaFoldDB" id="A0A553NQR9"/>
<dbReference type="Proteomes" id="UP000318571">
    <property type="component" value="Chromosome 4"/>
</dbReference>
<reference evidence="1 2" key="1">
    <citation type="journal article" date="2018" name="Nat. Ecol. Evol.">
        <title>Genomic signatures of mitonuclear coevolution across populations of Tigriopus californicus.</title>
        <authorList>
            <person name="Barreto F.S."/>
            <person name="Watson E.T."/>
            <person name="Lima T.G."/>
            <person name="Willett C.S."/>
            <person name="Edmands S."/>
            <person name="Li W."/>
            <person name="Burton R.S."/>
        </authorList>
    </citation>
    <scope>NUCLEOTIDE SEQUENCE [LARGE SCALE GENOMIC DNA]</scope>
    <source>
        <strain evidence="1 2">San Diego</strain>
    </source>
</reference>
<name>A0A553NQR9_TIGCA</name>
<organism evidence="1 2">
    <name type="scientific">Tigriopus californicus</name>
    <name type="common">Marine copepod</name>
    <dbReference type="NCBI Taxonomy" id="6832"/>
    <lineage>
        <taxon>Eukaryota</taxon>
        <taxon>Metazoa</taxon>
        <taxon>Ecdysozoa</taxon>
        <taxon>Arthropoda</taxon>
        <taxon>Crustacea</taxon>
        <taxon>Multicrustacea</taxon>
        <taxon>Hexanauplia</taxon>
        <taxon>Copepoda</taxon>
        <taxon>Harpacticoida</taxon>
        <taxon>Harpacticidae</taxon>
        <taxon>Tigriopus</taxon>
    </lineage>
</organism>
<sequence length="153" mass="17327">MSDIEIEFSPTEEFGFWLDEMEDKSVALTKKPSTRVEACQLLASTQSLKENILRKEIPKELLEIDEDDTKLFDLVDRYNALREAVEDQLSKAETLSSCWNKLNSNMSELSRALSAGGANKLTVEKLETSLNELKEMFKERATIMENLTPGGEC</sequence>